<evidence type="ECO:0000313" key="1">
    <source>
        <dbReference type="EMBL" id="CRK88124.1"/>
    </source>
</evidence>
<proteinExistence type="predicted"/>
<keyword evidence="2" id="KW-1185">Reference proteome</keyword>
<accession>A0A1J1HL43</accession>
<dbReference type="EMBL" id="CVRI01000006">
    <property type="protein sequence ID" value="CRK88124.1"/>
    <property type="molecule type" value="Genomic_DNA"/>
</dbReference>
<organism evidence="1 2">
    <name type="scientific">Clunio marinus</name>
    <dbReference type="NCBI Taxonomy" id="568069"/>
    <lineage>
        <taxon>Eukaryota</taxon>
        <taxon>Metazoa</taxon>
        <taxon>Ecdysozoa</taxon>
        <taxon>Arthropoda</taxon>
        <taxon>Hexapoda</taxon>
        <taxon>Insecta</taxon>
        <taxon>Pterygota</taxon>
        <taxon>Neoptera</taxon>
        <taxon>Endopterygota</taxon>
        <taxon>Diptera</taxon>
        <taxon>Nematocera</taxon>
        <taxon>Chironomoidea</taxon>
        <taxon>Chironomidae</taxon>
        <taxon>Clunio</taxon>
    </lineage>
</organism>
<reference evidence="1 2" key="1">
    <citation type="submission" date="2015-04" db="EMBL/GenBank/DDBJ databases">
        <authorList>
            <person name="Syromyatnikov M.Y."/>
            <person name="Popov V.N."/>
        </authorList>
    </citation>
    <scope>NUCLEOTIDE SEQUENCE [LARGE SCALE GENOMIC DNA]</scope>
</reference>
<name>A0A1J1HL43_9DIPT</name>
<dbReference type="Proteomes" id="UP000183832">
    <property type="component" value="Unassembled WGS sequence"/>
</dbReference>
<evidence type="ECO:0000313" key="2">
    <source>
        <dbReference type="Proteomes" id="UP000183832"/>
    </source>
</evidence>
<sequence>MPSVDFKLSFLRVRLGEHTTCNPKLLYKTLISLKKRFQYILHPHTNDSQTPSQIFNTFP</sequence>
<dbReference type="AlphaFoldDB" id="A0A1J1HL43"/>
<gene>
    <name evidence="1" type="ORF">CLUMA_CG001909</name>
</gene>
<protein>
    <submittedName>
        <fullName evidence="1">CLUMA_CG001909, isoform A</fullName>
    </submittedName>
</protein>